<proteinExistence type="predicted"/>
<feature type="compositionally biased region" description="Basic and acidic residues" evidence="1">
    <location>
        <begin position="1423"/>
        <end position="1439"/>
    </location>
</feature>
<keyword evidence="2" id="KW-0732">Signal</keyword>
<feature type="region of interest" description="Disordered" evidence="1">
    <location>
        <begin position="1397"/>
        <end position="1502"/>
    </location>
</feature>
<comment type="caution">
    <text evidence="3">The sequence shown here is derived from an EMBL/GenBank/DDBJ whole genome shotgun (WGS) entry which is preliminary data.</text>
</comment>
<feature type="signal peptide" evidence="2">
    <location>
        <begin position="1"/>
        <end position="34"/>
    </location>
</feature>
<evidence type="ECO:0000313" key="4">
    <source>
        <dbReference type="Proteomes" id="UP000038009"/>
    </source>
</evidence>
<dbReference type="VEuPathDB" id="TriTrypDB:Lsey_0276_0030"/>
<dbReference type="OMA" id="IHLYQTQ"/>
<evidence type="ECO:0000256" key="2">
    <source>
        <dbReference type="SAM" id="SignalP"/>
    </source>
</evidence>
<evidence type="ECO:0000313" key="3">
    <source>
        <dbReference type="EMBL" id="KPI84241.1"/>
    </source>
</evidence>
<name>A0A0N1PCP9_LEPSE</name>
<reference evidence="3 4" key="1">
    <citation type="journal article" date="2015" name="PLoS Pathog.">
        <title>Leptomonas seymouri: Adaptations to the Dixenous Life Cycle Analyzed by Genome Sequencing, Transcriptome Profiling and Co-infection with Leishmania donovani.</title>
        <authorList>
            <person name="Kraeva N."/>
            <person name="Butenko A."/>
            <person name="Hlavacova J."/>
            <person name="Kostygov A."/>
            <person name="Myskova J."/>
            <person name="Grybchuk D."/>
            <person name="Lestinova T."/>
            <person name="Votypka J."/>
            <person name="Volf P."/>
            <person name="Opperdoes F."/>
            <person name="Flegontov P."/>
            <person name="Lukes J."/>
            <person name="Yurchenko V."/>
        </authorList>
    </citation>
    <scope>NUCLEOTIDE SEQUENCE [LARGE SCALE GENOMIC DNA]</scope>
    <source>
        <strain evidence="3 4">ATCC 30220</strain>
    </source>
</reference>
<dbReference type="Proteomes" id="UP000038009">
    <property type="component" value="Unassembled WGS sequence"/>
</dbReference>
<sequence length="1502" mass="157679">MGVGRYNSERMTTISVKALAALLVALLLAAQCQAALVATVGGCSGGTSGYTIHSSAENDAAAQFLAENTIRSAVLPAHVSNGVLSWDSGAVVTWQPSSFVPPADGDYSVLLRPNGRWGLASGSVSSLAFLCSSGSTADSTTTTTTTTTTSTTTTSTTPFPASSMSSTDFHSSATPTNITTSTTTSTTAPTTTTTAVPSVGPTVLSLMQALKSVVFDAVPTISVMDFTSNVVYLSATAILIDNLRVLRSENSVVALRFGASGPVSALVTDTSTASVGFQVPNSLFNISDTFSYALYLVTLDGSATATAVATQMHIIPVVATLQHMQSTVMIREDANASSGSILSTARFAGEGTVVPYTTDVSLAFTSALTFTMINNGVVGNTCSPSSSPLPYFITRYALRLIVPASYASRVNAGRKTICATYNGKNTVISALTVQRLGAATTAASFAVSESIPVTLLGGSTTSIAKGGFTAFVSSSSSCSSVTAKISLLPFNTFRSNVDTVSTPSALLVTTDEAHIGLYVCMRRASTKTKFAVTYEGTPVTIVRASSATTVAIVNPVLTIFNGSAGSINLTEFIRAPGGANEVAAYTAARATLAQGYVAVRFVPVKPGAAATAAEREAACQQVKWAEATQGVSSGVMQVLYPLYLQQAYGVLCAARQYLRVDYVLVQSTNWLVSMADTTEFNSKTFVLSSGPSLDAAPIIVRSDTLSSSATNIAIRFSTDGSCAYGHTSLISSYGTQQYISYPTSYLGVYTVCGGIYSQPGTSMFVSTGATVSMAPYELARRNWLLDAGVEGNEWTPCGSVSMCGLHTEQKYIQVCNGAVNANAWPARLEGAFELLGSLTVRMSGNLYEAAALALMNDVYVLIDAASSQCQEFSEWAISADGGASYGPAAVVLGNHPQLALSPSTRVSGVVVGFVPWDTQCEGSRIGSDVMVARTANDVSVMDMSNFIYAKMEGYYAVCTRNGANWARVTDTYIKMVSGAVTIYRAEAISTGDAVTSQNGIHLYQTQTAIWSVIGTFGPSVNMVFKLVWNDKTCSVSAAYTTALTYVTPSTSSITVEASLIAAAPVGVANPVLYSCYALGTSGGAASPLPFEQHRRRYVKVTQLTLSSLYYLPEFALSYAAPEDTRVLLTDPANPPITRVALHKVSSRGDTPQCSVASEVAAVLTVEVDNLGQRWIAVPSALTRLLATGAVGEAIVKLCATASSSVDPEFVAVDAFLVLNTVGNSLADAPMALRLSFLPLNTSTDLLEYAVGRRELVRYASRVLTVPEATVLVASLGNNVFMLFIHSSQATGVAPQSAETPTQQLYNLLAANTDLPLYAYSQENTSAVFALATVEGVLLADQSPVVTYPLRSLRTSGWGATVANLSGLSIALFCVVVAPTTVGFVAFSVQQTIPTLSRSVRKRKSEVYPQTGDSPPPRNPCGAGDKEVVEHTPKKEEPKSDIPLSVVPRAEDTADNPLYDSDDEQPARQAKEMSSSPPLCNDTFAMVRKKAPKHSSTSDDCLR</sequence>
<keyword evidence="4" id="KW-1185">Reference proteome</keyword>
<evidence type="ECO:0008006" key="5">
    <source>
        <dbReference type="Google" id="ProtNLM"/>
    </source>
</evidence>
<dbReference type="OrthoDB" id="271480at2759"/>
<protein>
    <recommendedName>
        <fullName evidence="5">Membrane-associated protein</fullName>
    </recommendedName>
</protein>
<dbReference type="EMBL" id="LJSK01000276">
    <property type="protein sequence ID" value="KPI84241.1"/>
    <property type="molecule type" value="Genomic_DNA"/>
</dbReference>
<organism evidence="3 4">
    <name type="scientific">Leptomonas seymouri</name>
    <dbReference type="NCBI Taxonomy" id="5684"/>
    <lineage>
        <taxon>Eukaryota</taxon>
        <taxon>Discoba</taxon>
        <taxon>Euglenozoa</taxon>
        <taxon>Kinetoplastea</taxon>
        <taxon>Metakinetoplastina</taxon>
        <taxon>Trypanosomatida</taxon>
        <taxon>Trypanosomatidae</taxon>
        <taxon>Leishmaniinae</taxon>
        <taxon>Leptomonas</taxon>
    </lineage>
</organism>
<feature type="chain" id="PRO_5005879683" description="Membrane-associated protein" evidence="2">
    <location>
        <begin position="35"/>
        <end position="1502"/>
    </location>
</feature>
<gene>
    <name evidence="3" type="ORF">ABL78_6697</name>
</gene>
<feature type="region of interest" description="Disordered" evidence="1">
    <location>
        <begin position="133"/>
        <end position="194"/>
    </location>
</feature>
<evidence type="ECO:0000256" key="1">
    <source>
        <dbReference type="SAM" id="MobiDB-lite"/>
    </source>
</evidence>
<accession>A0A0N1PCP9</accession>